<evidence type="ECO:0000256" key="4">
    <source>
        <dbReference type="ARBA" id="ARBA00022679"/>
    </source>
</evidence>
<reference evidence="8 9" key="1">
    <citation type="journal article" date="2013" name="ISME J.">
        <title>Metabolic model for the filamentous 'Candidatus Microthrix parvicella' based on genomic and metagenomic analyses.</title>
        <authorList>
            <person name="Jon McIlroy S."/>
            <person name="Kristiansen R."/>
            <person name="Albertsen M."/>
            <person name="Michael Karst S."/>
            <person name="Rossetti S."/>
            <person name="Lund Nielsen J."/>
            <person name="Tandoi V."/>
            <person name="James Seviour R."/>
            <person name="Nielsen P.H."/>
        </authorList>
    </citation>
    <scope>NUCLEOTIDE SEQUENCE [LARGE SCALE GENOMIC DNA]</scope>
    <source>
        <strain evidence="8 9">RN1</strain>
    </source>
</reference>
<dbReference type="InterPro" id="IPR007554">
    <property type="entry name" value="Glycerophosphate_synth"/>
</dbReference>
<comment type="caution">
    <text evidence="8">The sequence shown here is derived from an EMBL/GenBank/DDBJ whole genome shotgun (WGS) entry which is preliminary data.</text>
</comment>
<evidence type="ECO:0000256" key="2">
    <source>
        <dbReference type="ARBA" id="ARBA00010488"/>
    </source>
</evidence>
<evidence type="ECO:0000256" key="3">
    <source>
        <dbReference type="ARBA" id="ARBA00022475"/>
    </source>
</evidence>
<keyword evidence="6" id="KW-0472">Membrane</keyword>
<dbReference type="Gene3D" id="3.40.50.12580">
    <property type="match status" value="1"/>
</dbReference>
<dbReference type="SUPFAM" id="SSF53756">
    <property type="entry name" value="UDP-Glycosyltransferase/glycogen phosphorylase"/>
    <property type="match status" value="1"/>
</dbReference>
<organism evidence="8 9">
    <name type="scientific">Candidatus Neomicrothrix parvicella RN1</name>
    <dbReference type="NCBI Taxonomy" id="1229780"/>
    <lineage>
        <taxon>Bacteria</taxon>
        <taxon>Bacillati</taxon>
        <taxon>Actinomycetota</taxon>
        <taxon>Acidimicrobiia</taxon>
        <taxon>Acidimicrobiales</taxon>
        <taxon>Microthrixaceae</taxon>
        <taxon>Candidatus Neomicrothrix</taxon>
    </lineage>
</organism>
<accession>R4Z4K8</accession>
<dbReference type="PANTHER" id="PTHR37316:SF3">
    <property type="entry name" value="TEICHOIC ACID GLYCEROL-PHOSPHATE TRANSFERASE"/>
    <property type="match status" value="1"/>
</dbReference>
<gene>
    <name evidence="8" type="ORF">BN381_240004</name>
</gene>
<dbReference type="InterPro" id="IPR051612">
    <property type="entry name" value="Teichoic_Acid_Biosynth"/>
</dbReference>
<dbReference type="SUPFAM" id="SSF53448">
    <property type="entry name" value="Nucleotide-diphospho-sugar transferases"/>
    <property type="match status" value="1"/>
</dbReference>
<dbReference type="InterPro" id="IPR001173">
    <property type="entry name" value="Glyco_trans_2-like"/>
</dbReference>
<dbReference type="Pfam" id="PF04464">
    <property type="entry name" value="Glyphos_transf"/>
    <property type="match status" value="1"/>
</dbReference>
<dbReference type="InterPro" id="IPR029044">
    <property type="entry name" value="Nucleotide-diphossugar_trans"/>
</dbReference>
<dbReference type="RefSeq" id="WP_012226140.1">
    <property type="nucleotide sequence ID" value="NZ_HG422565.1"/>
</dbReference>
<dbReference type="eggNOG" id="COG0463">
    <property type="taxonomic scope" value="Bacteria"/>
</dbReference>
<evidence type="ECO:0000256" key="1">
    <source>
        <dbReference type="ARBA" id="ARBA00004202"/>
    </source>
</evidence>
<dbReference type="GO" id="GO:0019350">
    <property type="term" value="P:teichoic acid biosynthetic process"/>
    <property type="evidence" value="ECO:0007669"/>
    <property type="project" value="UniProtKB-KW"/>
</dbReference>
<keyword evidence="3" id="KW-1003">Cell membrane</keyword>
<comment type="similarity">
    <text evidence="2">Belongs to the CDP-glycerol glycerophosphotransferase family.</text>
</comment>
<evidence type="ECO:0000256" key="6">
    <source>
        <dbReference type="ARBA" id="ARBA00023136"/>
    </source>
</evidence>
<dbReference type="InterPro" id="IPR043148">
    <property type="entry name" value="TagF_C"/>
</dbReference>
<dbReference type="PANTHER" id="PTHR37316">
    <property type="entry name" value="TEICHOIC ACID GLYCEROL-PHOSPHATE PRIMASE"/>
    <property type="match status" value="1"/>
</dbReference>
<evidence type="ECO:0000256" key="5">
    <source>
        <dbReference type="ARBA" id="ARBA00022944"/>
    </source>
</evidence>
<dbReference type="Gene3D" id="3.40.50.11820">
    <property type="match status" value="1"/>
</dbReference>
<keyword evidence="9" id="KW-1185">Reference proteome</keyword>
<dbReference type="eggNOG" id="COG1887">
    <property type="taxonomic scope" value="Bacteria"/>
</dbReference>
<dbReference type="GO" id="GO:0005886">
    <property type="term" value="C:plasma membrane"/>
    <property type="evidence" value="ECO:0007669"/>
    <property type="project" value="UniProtKB-SubCell"/>
</dbReference>
<dbReference type="AlphaFoldDB" id="R4Z4K8"/>
<evidence type="ECO:0000259" key="7">
    <source>
        <dbReference type="Pfam" id="PF00535"/>
    </source>
</evidence>
<feature type="domain" description="Glycosyltransferase 2-like" evidence="7">
    <location>
        <begin position="5"/>
        <end position="170"/>
    </location>
</feature>
<dbReference type="CDD" id="cd00761">
    <property type="entry name" value="Glyco_tranf_GTA_type"/>
    <property type="match status" value="1"/>
</dbReference>
<sequence>MAYLTIVIPVYNVAEYVRQCITSVVSQADDAVEVVIVEDHSTDRSYEIVQELVGKHDNVKVVRPERNFGLGEARNLGVAHSTGTYVAFLDSDDYFAPGAIRSILDRCRSTEADVIFYDYARLYWNNRKVRNKMGYLLGLHHDPIRLQDCPDLLKILNIAHNKAYKRSFLNENHLTFPAGYYEDVPFTYPVLCLADSIALLDRVCVMYRQRVKGSILRTADARHMQIIDQVDLLLERFDHDERLEPWRDEIWDRSANHCVAVLAKGPERLPAELRKEFFDRASAVLARHLPTQHQFQLNSQGLKYRFLVQGDYRSFQTLKLANSYRVKIRNKYKPKIQRALKQARSSPLVLPAIDENLAVFTTMWGREPRGNPLAIAEGLKEWAPKVRAVWLLKQLEVDELDGIPDYEFVTMGSDDHKQLMKTAKFFVNDVNFPNSLLKREGQVHLQTQHGTPLKFMGMDMQAYPIAANHMNFWNLLGRIKFWDFDLSSNRYSTEILARAFPGNHEILEFGYPRNDVLVNPPRGMASDVRNRLGVSDESFCVLYTPTYRDGYTEFDLDLDPEAVLEALGENATLLIRGHHSYRDTSSAERLTEEGRVIDVTDWPEVAPLYLASDLLICDYSSTMFDFAILGRPIVIYAPDWKRYRTTRGTYFDILAEPPGATAQSMEQLVGVLSDREFDSDESQELLRVFRGRFCEFDDGDATERVIKRVFLGESPEPPVSRFDEPRALSTWNLTRPG</sequence>
<comment type="subcellular location">
    <subcellularLocation>
        <location evidence="1">Cell membrane</location>
        <topology evidence="1">Peripheral membrane protein</topology>
    </subcellularLocation>
</comment>
<dbReference type="EC" id="2.7.8.12" evidence="8"/>
<keyword evidence="5" id="KW-0777">Teichoic acid biosynthesis</keyword>
<dbReference type="InterPro" id="IPR043149">
    <property type="entry name" value="TagF_N"/>
</dbReference>
<dbReference type="STRING" id="1229780.BN381_240004"/>
<dbReference type="OrthoDB" id="8549922at2"/>
<dbReference type="GO" id="GO:0047355">
    <property type="term" value="F:CDP-glycerol glycerophosphotransferase activity"/>
    <property type="evidence" value="ECO:0007669"/>
    <property type="project" value="UniProtKB-EC"/>
</dbReference>
<dbReference type="EMBL" id="CANL01000017">
    <property type="protein sequence ID" value="CCM63497.1"/>
    <property type="molecule type" value="Genomic_DNA"/>
</dbReference>
<keyword evidence="4 8" id="KW-0808">Transferase</keyword>
<evidence type="ECO:0000313" key="9">
    <source>
        <dbReference type="Proteomes" id="UP000018291"/>
    </source>
</evidence>
<evidence type="ECO:0000313" key="8">
    <source>
        <dbReference type="EMBL" id="CCM63497.1"/>
    </source>
</evidence>
<protein>
    <submittedName>
        <fullName evidence="8">Putative CDP-glycerol glycerophosphotransferase</fullName>
        <ecNumber evidence="8">2.7.8.12</ecNumber>
    </submittedName>
</protein>
<dbReference type="Pfam" id="PF00535">
    <property type="entry name" value="Glycos_transf_2"/>
    <property type="match status" value="1"/>
</dbReference>
<proteinExistence type="inferred from homology"/>
<name>R4Z4K8_9ACTN</name>
<dbReference type="Gene3D" id="3.90.550.10">
    <property type="entry name" value="Spore Coat Polysaccharide Biosynthesis Protein SpsA, Chain A"/>
    <property type="match status" value="1"/>
</dbReference>
<dbReference type="Proteomes" id="UP000018291">
    <property type="component" value="Unassembled WGS sequence"/>
</dbReference>
<dbReference type="HOGENOM" id="CLU_003394_0_0_11"/>